<feature type="compositionally biased region" description="Basic and acidic residues" evidence="7">
    <location>
        <begin position="72"/>
        <end position="93"/>
    </location>
</feature>
<dbReference type="EC" id="2.1.1.-" evidence="6"/>
<name>A0A9P6KAR6_9FUNG</name>
<dbReference type="GO" id="GO:0008171">
    <property type="term" value="F:O-methyltransferase activity"/>
    <property type="evidence" value="ECO:0007669"/>
    <property type="project" value="UniProtKB-UniRule"/>
</dbReference>
<organism evidence="9 10">
    <name type="scientific">Lunasporangiospora selenospora</name>
    <dbReference type="NCBI Taxonomy" id="979761"/>
    <lineage>
        <taxon>Eukaryota</taxon>
        <taxon>Fungi</taxon>
        <taxon>Fungi incertae sedis</taxon>
        <taxon>Mucoromycota</taxon>
        <taxon>Mortierellomycotina</taxon>
        <taxon>Mortierellomycetes</taxon>
        <taxon>Mortierellales</taxon>
        <taxon>Mortierellaceae</taxon>
        <taxon>Lunasporangiospora</taxon>
    </lineage>
</organism>
<gene>
    <name evidence="9" type="ORF">BGW38_006471</name>
</gene>
<keyword evidence="3 6" id="KW-0808">Transferase</keyword>
<evidence type="ECO:0000256" key="4">
    <source>
        <dbReference type="ARBA" id="ARBA00022691"/>
    </source>
</evidence>
<dbReference type="InterPro" id="IPR024160">
    <property type="entry name" value="BIN3_SAM-bd_dom"/>
</dbReference>
<dbReference type="OrthoDB" id="540004at2759"/>
<comment type="caution">
    <text evidence="9">The sequence shown here is derived from an EMBL/GenBank/DDBJ whole genome shotgun (WGS) entry which is preliminary data.</text>
</comment>
<dbReference type="PANTHER" id="PTHR12315">
    <property type="entry name" value="BICOID-INTERACTING PROTEIN RELATED"/>
    <property type="match status" value="1"/>
</dbReference>
<evidence type="ECO:0000256" key="6">
    <source>
        <dbReference type="RuleBase" id="RU367087"/>
    </source>
</evidence>
<feature type="region of interest" description="Disordered" evidence="7">
    <location>
        <begin position="205"/>
        <end position="272"/>
    </location>
</feature>
<feature type="domain" description="Bin3-type SAM" evidence="8">
    <location>
        <begin position="384"/>
        <end position="696"/>
    </location>
</feature>
<dbReference type="PROSITE" id="PS51515">
    <property type="entry name" value="BIN3_SAM"/>
    <property type="match status" value="1"/>
</dbReference>
<evidence type="ECO:0000313" key="9">
    <source>
        <dbReference type="EMBL" id="KAF9577991.1"/>
    </source>
</evidence>
<feature type="compositionally biased region" description="Basic and acidic residues" evidence="7">
    <location>
        <begin position="143"/>
        <end position="154"/>
    </location>
</feature>
<evidence type="ECO:0000256" key="1">
    <source>
        <dbReference type="ARBA" id="ARBA00008361"/>
    </source>
</evidence>
<dbReference type="InterPro" id="IPR010675">
    <property type="entry name" value="Bin3_C"/>
</dbReference>
<keyword evidence="10" id="KW-1185">Reference proteome</keyword>
<dbReference type="EMBL" id="JAABOA010004136">
    <property type="protein sequence ID" value="KAF9577991.1"/>
    <property type="molecule type" value="Genomic_DNA"/>
</dbReference>
<dbReference type="GO" id="GO:0040031">
    <property type="term" value="P:snRNA modification"/>
    <property type="evidence" value="ECO:0007669"/>
    <property type="project" value="TreeGrafter"/>
</dbReference>
<feature type="region of interest" description="Disordered" evidence="7">
    <location>
        <begin position="1"/>
        <end position="186"/>
    </location>
</feature>
<feature type="non-terminal residue" evidence="9">
    <location>
        <position position="696"/>
    </location>
</feature>
<feature type="compositionally biased region" description="Basic and acidic residues" evidence="7">
    <location>
        <begin position="504"/>
        <end position="521"/>
    </location>
</feature>
<dbReference type="Proteomes" id="UP000780801">
    <property type="component" value="Unassembled WGS sequence"/>
</dbReference>
<accession>A0A9P6KAR6</accession>
<dbReference type="GO" id="GO:0008173">
    <property type="term" value="F:RNA methyltransferase activity"/>
    <property type="evidence" value="ECO:0007669"/>
    <property type="project" value="UniProtKB-UniRule"/>
</dbReference>
<evidence type="ECO:0000259" key="8">
    <source>
        <dbReference type="PROSITE" id="PS51515"/>
    </source>
</evidence>
<evidence type="ECO:0000256" key="5">
    <source>
        <dbReference type="PROSITE-ProRule" id="PRU00848"/>
    </source>
</evidence>
<feature type="compositionally biased region" description="Polar residues" evidence="7">
    <location>
        <begin position="155"/>
        <end position="171"/>
    </location>
</feature>
<reference evidence="9" key="1">
    <citation type="journal article" date="2020" name="Fungal Divers.">
        <title>Resolving the Mortierellaceae phylogeny through synthesis of multi-gene phylogenetics and phylogenomics.</title>
        <authorList>
            <person name="Vandepol N."/>
            <person name="Liber J."/>
            <person name="Desiro A."/>
            <person name="Na H."/>
            <person name="Kennedy M."/>
            <person name="Barry K."/>
            <person name="Grigoriev I.V."/>
            <person name="Miller A.N."/>
            <person name="O'Donnell K."/>
            <person name="Stajich J.E."/>
            <person name="Bonito G."/>
        </authorList>
    </citation>
    <scope>NUCLEOTIDE SEQUENCE</scope>
    <source>
        <strain evidence="9">KOD1015</strain>
    </source>
</reference>
<dbReference type="SUPFAM" id="SSF53335">
    <property type="entry name" value="S-adenosyl-L-methionine-dependent methyltransferases"/>
    <property type="match status" value="1"/>
</dbReference>
<keyword evidence="4 5" id="KW-0949">S-adenosyl-L-methionine</keyword>
<dbReference type="GO" id="GO:0032259">
    <property type="term" value="P:methylation"/>
    <property type="evidence" value="ECO:0007669"/>
    <property type="project" value="UniProtKB-KW"/>
</dbReference>
<dbReference type="CDD" id="cd02440">
    <property type="entry name" value="AdoMet_MTases"/>
    <property type="match status" value="2"/>
</dbReference>
<dbReference type="PANTHER" id="PTHR12315:SF0">
    <property type="entry name" value="7SK SNRNA METHYLPHOSPHATE CAPPING ENZYME"/>
    <property type="match status" value="1"/>
</dbReference>
<dbReference type="Pfam" id="PF06859">
    <property type="entry name" value="Bin3"/>
    <property type="match status" value="1"/>
</dbReference>
<sequence length="696" mass="77850">PSRSIGSVEGPLSDIDALVMSKEKKRKHAQPTPSGESHRHSSVQSSVLDGQDHLPSRKRDRHAGLNESQLQDAHDNNAPRDKSMVERNSRFKAEAGNSAASDVAVKPEESRKEKKKKRKTRDESTHTANRPLAMDTFTTEPSHSQEKPTDKRSATTEPLSSLPQPKDTTGSYPVGATAKDDPATTVARKQLSTITITSPFVPRQVLLSKKSPGALTRLPTATGFSSKKSAPVSGPVSSTSKEESTSPSKPIVDEKQTSTEAVPLSNRSVSQDLQQAQPLVVYNSGPRGGYDYPYGNYPSYYHKRAREQSGSSANVSKDKHQGYYGYQEGEQPVQRPRRFIKSTSVLFPAHDSTWSQGSTNPPAKKSRTPRRQYPTLHQLAKSVDLRLEFLDRTWFEQKRVLDIGCNSGLITVFLAVHYRPQQIQGVDVDPSLISKARQFVLKTFSQISRDAYLQQGPGLIEKAGVDMEQKVKEEEEEEKESGCHSKASKKQDRKDKKKKKSKSKDKDADGSSSIKIRDSNNDRCQASKEISYEAYFPNALHKIHGYLEVPERTLETQHLFPHNLELRVADWAVETEADAPLDQGAGKWDVILGFSLTKWIHLHQGDEGLKAFFRKVYRSLAPGGIFLMEPQAYKTYAKRSKITPEMRRTYESITFRPEQFQEYLLSSSVGFREAVTLGQSEGCAGNFNRTIVLFRK</sequence>
<dbReference type="GO" id="GO:0017069">
    <property type="term" value="F:snRNA binding"/>
    <property type="evidence" value="ECO:0007669"/>
    <property type="project" value="TreeGrafter"/>
</dbReference>
<protein>
    <recommendedName>
        <fullName evidence="6">RNA methyltransferase</fullName>
        <ecNumber evidence="6">2.1.1.-</ecNumber>
    </recommendedName>
</protein>
<comment type="similarity">
    <text evidence="1 6">Belongs to the methyltransferase superfamily.</text>
</comment>
<proteinExistence type="inferred from homology"/>
<feature type="compositionally biased region" description="Polar residues" evidence="7">
    <location>
        <begin position="352"/>
        <end position="361"/>
    </location>
</feature>
<dbReference type="InterPro" id="IPR029063">
    <property type="entry name" value="SAM-dependent_MTases_sf"/>
</dbReference>
<evidence type="ECO:0000256" key="7">
    <source>
        <dbReference type="SAM" id="MobiDB-lite"/>
    </source>
</evidence>
<evidence type="ECO:0000256" key="3">
    <source>
        <dbReference type="ARBA" id="ARBA00022679"/>
    </source>
</evidence>
<feature type="region of interest" description="Disordered" evidence="7">
    <location>
        <begin position="471"/>
        <end position="522"/>
    </location>
</feature>
<feature type="region of interest" description="Disordered" evidence="7">
    <location>
        <begin position="350"/>
        <end position="371"/>
    </location>
</feature>
<dbReference type="Gene3D" id="3.40.50.150">
    <property type="entry name" value="Vaccinia Virus protein VP39"/>
    <property type="match status" value="1"/>
</dbReference>
<keyword evidence="2 6" id="KW-0489">Methyltransferase</keyword>
<dbReference type="InterPro" id="IPR039772">
    <property type="entry name" value="Bin3-like"/>
</dbReference>
<evidence type="ECO:0000313" key="10">
    <source>
        <dbReference type="Proteomes" id="UP000780801"/>
    </source>
</evidence>
<evidence type="ECO:0000256" key="2">
    <source>
        <dbReference type="ARBA" id="ARBA00022603"/>
    </source>
</evidence>
<dbReference type="AlphaFoldDB" id="A0A9P6KAR6"/>